<keyword evidence="2" id="KW-1185">Reference proteome</keyword>
<gene>
    <name evidence="1" type="ORF">SAMN06265827_10114</name>
</gene>
<dbReference type="RefSeq" id="WP_172431777.1">
    <property type="nucleotide sequence ID" value="NZ_OBDZ01000001.1"/>
</dbReference>
<protein>
    <submittedName>
        <fullName evidence="1">Uncharacterized protein</fullName>
    </submittedName>
</protein>
<organism evidence="1 2">
    <name type="scientific">Orenia metallireducens</name>
    <dbReference type="NCBI Taxonomy" id="1413210"/>
    <lineage>
        <taxon>Bacteria</taxon>
        <taxon>Bacillati</taxon>
        <taxon>Bacillota</taxon>
        <taxon>Clostridia</taxon>
        <taxon>Halanaerobiales</taxon>
        <taxon>Halobacteroidaceae</taxon>
        <taxon>Orenia</taxon>
    </lineage>
</organism>
<reference evidence="2" key="1">
    <citation type="submission" date="2017-09" db="EMBL/GenBank/DDBJ databases">
        <authorList>
            <person name="Varghese N."/>
            <person name="Submissions S."/>
        </authorList>
    </citation>
    <scope>NUCLEOTIDE SEQUENCE [LARGE SCALE GENOMIC DNA]</scope>
    <source>
        <strain evidence="2">MSL47</strain>
    </source>
</reference>
<dbReference type="EMBL" id="OBDZ01000001">
    <property type="protein sequence ID" value="SNY05230.1"/>
    <property type="molecule type" value="Genomic_DNA"/>
</dbReference>
<accession>A0A285F1Q0</accession>
<proteinExistence type="predicted"/>
<dbReference type="Proteomes" id="UP000219573">
    <property type="component" value="Unassembled WGS sequence"/>
</dbReference>
<sequence>MLNKTDNKESKQAAYYLAKNVSKNRLNNIKNIDMKELVNNNLELESI</sequence>
<name>A0A285F1Q0_9FIRM</name>
<evidence type="ECO:0000313" key="2">
    <source>
        <dbReference type="Proteomes" id="UP000219573"/>
    </source>
</evidence>
<dbReference type="AlphaFoldDB" id="A0A285F1Q0"/>
<evidence type="ECO:0000313" key="1">
    <source>
        <dbReference type="EMBL" id="SNY05230.1"/>
    </source>
</evidence>